<feature type="domain" description="Aldehyde oxidase/xanthine dehydrogenase a/b hammerhead" evidence="4">
    <location>
        <begin position="51"/>
        <end position="164"/>
    </location>
</feature>
<keyword evidence="2" id="KW-0560">Oxidoreductase</keyword>
<accession>A0ABV8GTD3</accession>
<evidence type="ECO:0000313" key="6">
    <source>
        <dbReference type="Proteomes" id="UP001595851"/>
    </source>
</evidence>
<evidence type="ECO:0000256" key="2">
    <source>
        <dbReference type="ARBA" id="ARBA00023002"/>
    </source>
</evidence>
<keyword evidence="6" id="KW-1185">Reference proteome</keyword>
<evidence type="ECO:0000256" key="3">
    <source>
        <dbReference type="SAM" id="MobiDB-lite"/>
    </source>
</evidence>
<dbReference type="Pfam" id="PF02738">
    <property type="entry name" value="MoCoBD_1"/>
    <property type="match status" value="1"/>
</dbReference>
<reference evidence="6" key="1">
    <citation type="journal article" date="2019" name="Int. J. Syst. Evol. Microbiol.">
        <title>The Global Catalogue of Microorganisms (GCM) 10K type strain sequencing project: providing services to taxonomists for standard genome sequencing and annotation.</title>
        <authorList>
            <consortium name="The Broad Institute Genomics Platform"/>
            <consortium name="The Broad Institute Genome Sequencing Center for Infectious Disease"/>
            <person name="Wu L."/>
            <person name="Ma J."/>
        </authorList>
    </citation>
    <scope>NUCLEOTIDE SEQUENCE [LARGE SCALE GENOMIC DNA]</scope>
    <source>
        <strain evidence="6">TBRC 1276</strain>
    </source>
</reference>
<dbReference type="Gene3D" id="3.30.365.10">
    <property type="entry name" value="Aldehyde oxidase/xanthine dehydrogenase, molybdopterin binding domain"/>
    <property type="match status" value="4"/>
</dbReference>
<evidence type="ECO:0000256" key="1">
    <source>
        <dbReference type="ARBA" id="ARBA00022505"/>
    </source>
</evidence>
<comment type="caution">
    <text evidence="5">The sequence shown here is derived from an EMBL/GenBank/DDBJ whole genome shotgun (WGS) entry which is preliminary data.</text>
</comment>
<gene>
    <name evidence="5" type="ORF">ACFOY2_54055</name>
</gene>
<dbReference type="InterPro" id="IPR008274">
    <property type="entry name" value="AldOxase/xan_DH_MoCoBD1"/>
</dbReference>
<dbReference type="Pfam" id="PF20256">
    <property type="entry name" value="MoCoBD_2"/>
    <property type="match status" value="1"/>
</dbReference>
<dbReference type="EMBL" id="JBHSBI010000062">
    <property type="protein sequence ID" value="MFC4016219.1"/>
    <property type="molecule type" value="Genomic_DNA"/>
</dbReference>
<dbReference type="InterPro" id="IPR016208">
    <property type="entry name" value="Ald_Oxase/xanthine_DH-like"/>
</dbReference>
<dbReference type="InterPro" id="IPR000674">
    <property type="entry name" value="Ald_Oxase/Xan_DH_a/b"/>
</dbReference>
<dbReference type="Proteomes" id="UP001595851">
    <property type="component" value="Unassembled WGS sequence"/>
</dbReference>
<keyword evidence="1" id="KW-0500">Molybdenum</keyword>
<evidence type="ECO:0000313" key="5">
    <source>
        <dbReference type="EMBL" id="MFC4016219.1"/>
    </source>
</evidence>
<sequence>MTIAARGFALATKALTRLARFLPDGRPDPLAHHGTELGRPVDRLDGPAKAAGAVRYTAERHLPGLAHAVVVGSTISRGHVTEIHIPEAPGVLLVMTHHNAPTMKRTPAYSSIQGPLGAAAMSLPVLNTDEIFWYGQPIAVVVAESPEQARYAASLIRADYRELPAALSMAGRKPFTPAHAVLEEPVVRRGDTRTAQAAVRVDAEYTTPLEYHSAMEPHATVAHWEGDRLTVHDTSQYPYGVKEMLARKFSVPEGKVRVLAPFIGGGFGGKTCAWPHVSLAVAAARLAGRPVKLVLSRADTFTMTGGRAPTRSRLSLGADATGRLTTLEHHALSSCSADEFAEAGVIASRHLYACPNLHSAQQVVRLDRIQNAFFRGPGVAPGSFAVESAMDELACRLGIDPLELRLRNEPERDPAGGGRFTSRHLREAYTLGADAFGWSRRPPAPRTLREGRQLVGYGMAAAINPDAVLIAGIKLRLSADGTVTVRSSTNELGAGTSTAQSQATADRLGLPLGRVRFEQGDSDVARTRIPGASAATTTLASAIWSARDKLVRELLTLVRGTDSPLAGQPFDEVETRDGGLHGPGGGESYERILARAGRESVEVEGRSALPYQTVKRGTYSYGAHFCEVRVDEDTGEVRVTRWVGVFDGGRVVNPKQAASQMRGGIVMGIGMALTEEALLDERTGMIVNRGLADYHVPTHADAPDIDVRFIDRPDPQTPLGAKGIGELGIVGVAAAVANAVHHATGIRVRSLPITPDKLMF</sequence>
<dbReference type="Gene3D" id="3.90.1170.50">
    <property type="entry name" value="Aldehyde oxidase/xanthine dehydrogenase, a/b hammerhead"/>
    <property type="match status" value="1"/>
</dbReference>
<proteinExistence type="predicted"/>
<dbReference type="InterPro" id="IPR036856">
    <property type="entry name" value="Ald_Oxase/Xan_DH_a/b_sf"/>
</dbReference>
<organism evidence="5 6">
    <name type="scientific">Nonomuraea purpurea</name>
    <dbReference type="NCBI Taxonomy" id="1849276"/>
    <lineage>
        <taxon>Bacteria</taxon>
        <taxon>Bacillati</taxon>
        <taxon>Actinomycetota</taxon>
        <taxon>Actinomycetes</taxon>
        <taxon>Streptosporangiales</taxon>
        <taxon>Streptosporangiaceae</taxon>
        <taxon>Nonomuraea</taxon>
    </lineage>
</organism>
<evidence type="ECO:0000259" key="4">
    <source>
        <dbReference type="SMART" id="SM01008"/>
    </source>
</evidence>
<dbReference type="SUPFAM" id="SSF54665">
    <property type="entry name" value="CO dehydrogenase molybdoprotein N-domain-like"/>
    <property type="match status" value="1"/>
</dbReference>
<dbReference type="InterPro" id="IPR046867">
    <property type="entry name" value="AldOxase/xan_DH_MoCoBD2"/>
</dbReference>
<dbReference type="SUPFAM" id="SSF56003">
    <property type="entry name" value="Molybdenum cofactor-binding domain"/>
    <property type="match status" value="1"/>
</dbReference>
<dbReference type="PANTHER" id="PTHR11908">
    <property type="entry name" value="XANTHINE DEHYDROGENASE"/>
    <property type="match status" value="1"/>
</dbReference>
<name>A0ABV8GTD3_9ACTN</name>
<dbReference type="PANTHER" id="PTHR11908:SF132">
    <property type="entry name" value="ALDEHYDE OXIDASE 1-RELATED"/>
    <property type="match status" value="1"/>
</dbReference>
<dbReference type="InterPro" id="IPR037165">
    <property type="entry name" value="AldOxase/xan_DH_Mopterin-bd_sf"/>
</dbReference>
<dbReference type="Pfam" id="PF01315">
    <property type="entry name" value="Ald_Xan_dh_C"/>
    <property type="match status" value="1"/>
</dbReference>
<feature type="region of interest" description="Disordered" evidence="3">
    <location>
        <begin position="566"/>
        <end position="587"/>
    </location>
</feature>
<dbReference type="SMART" id="SM01008">
    <property type="entry name" value="Ald_Xan_dh_C"/>
    <property type="match status" value="1"/>
</dbReference>
<dbReference type="RefSeq" id="WP_379536010.1">
    <property type="nucleotide sequence ID" value="NZ_JBHSBI010000062.1"/>
</dbReference>
<protein>
    <submittedName>
        <fullName evidence="5">Xanthine dehydrogenase family protein molybdopterin-binding subunit</fullName>
    </submittedName>
</protein>